<keyword evidence="5" id="KW-0964">Secreted</keyword>
<keyword evidence="6" id="KW-0165">Cleavage on pair of basic residues</keyword>
<dbReference type="GO" id="GO:0097746">
    <property type="term" value="P:blood vessel diameter maintenance"/>
    <property type="evidence" value="ECO:0007669"/>
    <property type="project" value="UniProtKB-KW"/>
</dbReference>
<dbReference type="Pfam" id="PF07421">
    <property type="entry name" value="Pro-NT_NN"/>
    <property type="match status" value="1"/>
</dbReference>
<keyword evidence="8" id="KW-0838">Vasoactive</keyword>
<keyword evidence="9" id="KW-0968">Cytoplasmic vesicle</keyword>
<evidence type="ECO:0000256" key="5">
    <source>
        <dbReference type="ARBA" id="ARBA00022525"/>
    </source>
</evidence>
<name>A0A9Q1HLY6_CONCO</name>
<evidence type="ECO:0000256" key="9">
    <source>
        <dbReference type="ARBA" id="ARBA00023329"/>
    </source>
</evidence>
<reference evidence="13" key="1">
    <citation type="journal article" date="2023" name="Science">
        <title>Genome structures resolve the early diversification of teleost fishes.</title>
        <authorList>
            <person name="Parey E."/>
            <person name="Louis A."/>
            <person name="Montfort J."/>
            <person name="Bouchez O."/>
            <person name="Roques C."/>
            <person name="Iampietro C."/>
            <person name="Lluch J."/>
            <person name="Castinel A."/>
            <person name="Donnadieu C."/>
            <person name="Desvignes T."/>
            <person name="Floi Bucao C."/>
            <person name="Jouanno E."/>
            <person name="Wen M."/>
            <person name="Mejri S."/>
            <person name="Dirks R."/>
            <person name="Jansen H."/>
            <person name="Henkel C."/>
            <person name="Chen W.J."/>
            <person name="Zahm M."/>
            <person name="Cabau C."/>
            <person name="Klopp C."/>
            <person name="Thompson A.W."/>
            <person name="Robinson-Rechavi M."/>
            <person name="Braasch I."/>
            <person name="Lecointre G."/>
            <person name="Bobe J."/>
            <person name="Postlethwait J.H."/>
            <person name="Berthelot C."/>
            <person name="Roest Crollius H."/>
            <person name="Guiguen Y."/>
        </authorList>
    </citation>
    <scope>NUCLEOTIDE SEQUENCE</scope>
    <source>
        <strain evidence="13">Concon-B</strain>
    </source>
</reference>
<feature type="signal peptide" evidence="12">
    <location>
        <begin position="1"/>
        <end position="33"/>
    </location>
</feature>
<proteinExistence type="inferred from homology"/>
<evidence type="ECO:0000256" key="2">
    <source>
        <dbReference type="ARBA" id="ARBA00004613"/>
    </source>
</evidence>
<feature type="chain" id="PRO_5040513606" description="Neurotensin/neuromedin N" evidence="12">
    <location>
        <begin position="34"/>
        <end position="146"/>
    </location>
</feature>
<protein>
    <recommendedName>
        <fullName evidence="4">Neurotensin/neuromedin N</fullName>
    </recommendedName>
</protein>
<evidence type="ECO:0000256" key="12">
    <source>
        <dbReference type="SAM" id="SignalP"/>
    </source>
</evidence>
<evidence type="ECO:0000256" key="4">
    <source>
        <dbReference type="ARBA" id="ARBA00016213"/>
    </source>
</evidence>
<comment type="caution">
    <text evidence="13">The sequence shown here is derived from an EMBL/GenBank/DDBJ whole genome shotgun (WGS) entry which is preliminary data.</text>
</comment>
<keyword evidence="14" id="KW-1185">Reference proteome</keyword>
<evidence type="ECO:0000313" key="14">
    <source>
        <dbReference type="Proteomes" id="UP001152803"/>
    </source>
</evidence>
<dbReference type="GO" id="GO:0005184">
    <property type="term" value="F:neuropeptide hormone activity"/>
    <property type="evidence" value="ECO:0007669"/>
    <property type="project" value="InterPro"/>
</dbReference>
<sequence length="146" mass="16971">MRAYTHTHIHTHTMKVPLLFFCLPLAGMCSVDGSLELEARQEELLSSLFRSKVGVYLWMAALRTVCGRIPWLDGQGQEAWPRYSSQLQLIEGLYYLQKPCRVLYLWETGQDDLAGQNRVEKKSNNKRKSLRRQFHASTARKPYLLK</sequence>
<dbReference type="GO" id="GO:0005576">
    <property type="term" value="C:extracellular region"/>
    <property type="evidence" value="ECO:0007669"/>
    <property type="project" value="UniProtKB-SubCell"/>
</dbReference>
<evidence type="ECO:0000256" key="10">
    <source>
        <dbReference type="ARBA" id="ARBA00025449"/>
    </source>
</evidence>
<evidence type="ECO:0000256" key="1">
    <source>
        <dbReference type="ARBA" id="ARBA00004398"/>
    </source>
</evidence>
<evidence type="ECO:0000256" key="3">
    <source>
        <dbReference type="ARBA" id="ARBA00009827"/>
    </source>
</evidence>
<accession>A0A9Q1HLY6</accession>
<evidence type="ECO:0000313" key="13">
    <source>
        <dbReference type="EMBL" id="KAJ8249722.1"/>
    </source>
</evidence>
<comment type="subcellular location">
    <subcellularLocation>
        <location evidence="1">Cytoplasmic vesicle</location>
        <location evidence="1">Secretory vesicle</location>
    </subcellularLocation>
    <subcellularLocation>
        <location evidence="2">Secreted</location>
    </subcellularLocation>
</comment>
<gene>
    <name evidence="13" type="ORF">COCON_G00229380</name>
</gene>
<keyword evidence="7 12" id="KW-0732">Signal</keyword>
<evidence type="ECO:0000256" key="7">
    <source>
        <dbReference type="ARBA" id="ARBA00022729"/>
    </source>
</evidence>
<comment type="function">
    <text evidence="10">Neurotensin may play an endocrine or paracrine role in the regulation of fat metabolism. It causes contraction of smooth muscle.</text>
</comment>
<dbReference type="GO" id="GO:0030133">
    <property type="term" value="C:transport vesicle"/>
    <property type="evidence" value="ECO:0007669"/>
    <property type="project" value="UniProtKB-SubCell"/>
</dbReference>
<dbReference type="PANTHER" id="PTHR15356:SF0">
    <property type="entry name" value="NEUROTENSIN_NEUROMEDIN N"/>
    <property type="match status" value="1"/>
</dbReference>
<dbReference type="EMBL" id="JAFJMO010000019">
    <property type="protein sequence ID" value="KAJ8249722.1"/>
    <property type="molecule type" value="Genomic_DNA"/>
</dbReference>
<dbReference type="AlphaFoldDB" id="A0A9Q1HLY6"/>
<dbReference type="Proteomes" id="UP001152803">
    <property type="component" value="Unassembled WGS sequence"/>
</dbReference>
<organism evidence="13 14">
    <name type="scientific">Conger conger</name>
    <name type="common">Conger eel</name>
    <name type="synonym">Muraena conger</name>
    <dbReference type="NCBI Taxonomy" id="82655"/>
    <lineage>
        <taxon>Eukaryota</taxon>
        <taxon>Metazoa</taxon>
        <taxon>Chordata</taxon>
        <taxon>Craniata</taxon>
        <taxon>Vertebrata</taxon>
        <taxon>Euteleostomi</taxon>
        <taxon>Actinopterygii</taxon>
        <taxon>Neopterygii</taxon>
        <taxon>Teleostei</taxon>
        <taxon>Anguilliformes</taxon>
        <taxon>Congridae</taxon>
        <taxon>Conger</taxon>
    </lineage>
</organism>
<evidence type="ECO:0000256" key="6">
    <source>
        <dbReference type="ARBA" id="ARBA00022685"/>
    </source>
</evidence>
<evidence type="ECO:0000256" key="11">
    <source>
        <dbReference type="ARBA" id="ARBA00046937"/>
    </source>
</evidence>
<evidence type="ECO:0000256" key="8">
    <source>
        <dbReference type="ARBA" id="ARBA00022858"/>
    </source>
</evidence>
<dbReference type="PANTHER" id="PTHR15356">
    <property type="entry name" value="NEUROTENSIN/NEUROMEDIN N"/>
    <property type="match status" value="1"/>
</dbReference>
<comment type="subunit">
    <text evidence="11">Interacts with NTSR1. Interacts with SORT1. Interacts with SORL1.</text>
</comment>
<dbReference type="InterPro" id="IPR008055">
    <property type="entry name" value="NeurotensiN"/>
</dbReference>
<dbReference type="OrthoDB" id="9929102at2759"/>
<comment type="similarity">
    <text evidence="3">Belongs to the neurotensin family.</text>
</comment>